<evidence type="ECO:0000313" key="2">
    <source>
        <dbReference type="EMBL" id="MDP9829385.1"/>
    </source>
</evidence>
<keyword evidence="1" id="KW-0812">Transmembrane</keyword>
<dbReference type="Proteomes" id="UP001235712">
    <property type="component" value="Unassembled WGS sequence"/>
</dbReference>
<comment type="caution">
    <text evidence="2">The sequence shown here is derived from an EMBL/GenBank/DDBJ whole genome shotgun (WGS) entry which is preliminary data.</text>
</comment>
<protein>
    <submittedName>
        <fullName evidence="2">Uncharacterized protein</fullName>
    </submittedName>
</protein>
<keyword evidence="1" id="KW-0472">Membrane</keyword>
<name>A0ABT9PBJ1_9ACTN</name>
<gene>
    <name evidence="2" type="ORF">J2S57_005134</name>
</gene>
<evidence type="ECO:0000256" key="1">
    <source>
        <dbReference type="SAM" id="Phobius"/>
    </source>
</evidence>
<feature type="transmembrane region" description="Helical" evidence="1">
    <location>
        <begin position="32"/>
        <end position="51"/>
    </location>
</feature>
<reference evidence="2 3" key="1">
    <citation type="submission" date="2023-07" db="EMBL/GenBank/DDBJ databases">
        <title>Sequencing the genomes of 1000 actinobacteria strains.</title>
        <authorList>
            <person name="Klenk H.-P."/>
        </authorList>
    </citation>
    <scope>NUCLEOTIDE SEQUENCE [LARGE SCALE GENOMIC DNA]</scope>
    <source>
        <strain evidence="2 3">DSM 44388</strain>
    </source>
</reference>
<sequence length="92" mass="10480">MARYKAYGVWLLTFLGILLVEAITPLKVGIPPVWELCISILATYAVMSLVTHERPLSSLWRVLLAEVKTPRAQRVRRSRPVDRSLKIVRKAP</sequence>
<evidence type="ECO:0000313" key="3">
    <source>
        <dbReference type="Proteomes" id="UP001235712"/>
    </source>
</evidence>
<proteinExistence type="predicted"/>
<dbReference type="RefSeq" id="WP_307247520.1">
    <property type="nucleotide sequence ID" value="NZ_JAUSQZ010000001.1"/>
</dbReference>
<accession>A0ABT9PBJ1</accession>
<organism evidence="2 3">
    <name type="scientific">Kineosporia succinea</name>
    <dbReference type="NCBI Taxonomy" id="84632"/>
    <lineage>
        <taxon>Bacteria</taxon>
        <taxon>Bacillati</taxon>
        <taxon>Actinomycetota</taxon>
        <taxon>Actinomycetes</taxon>
        <taxon>Kineosporiales</taxon>
        <taxon>Kineosporiaceae</taxon>
        <taxon>Kineosporia</taxon>
    </lineage>
</organism>
<keyword evidence="3" id="KW-1185">Reference proteome</keyword>
<dbReference type="EMBL" id="JAUSQZ010000001">
    <property type="protein sequence ID" value="MDP9829385.1"/>
    <property type="molecule type" value="Genomic_DNA"/>
</dbReference>
<keyword evidence="1" id="KW-1133">Transmembrane helix</keyword>